<evidence type="ECO:0000256" key="2">
    <source>
        <dbReference type="PIRSR" id="PIRSR637359-2"/>
    </source>
</evidence>
<accession>R7T8N0</accession>
<evidence type="ECO:0000313" key="5">
    <source>
        <dbReference type="Proteomes" id="UP000014760"/>
    </source>
</evidence>
<dbReference type="OrthoDB" id="16988at2759"/>
<reference evidence="5" key="1">
    <citation type="submission" date="2012-12" db="EMBL/GenBank/DDBJ databases">
        <authorList>
            <person name="Hellsten U."/>
            <person name="Grimwood J."/>
            <person name="Chapman J.A."/>
            <person name="Shapiro H."/>
            <person name="Aerts A."/>
            <person name="Otillar R.P."/>
            <person name="Terry A.Y."/>
            <person name="Boore J.L."/>
            <person name="Simakov O."/>
            <person name="Marletaz F."/>
            <person name="Cho S.-J."/>
            <person name="Edsinger-Gonzales E."/>
            <person name="Havlak P."/>
            <person name="Kuo D.-H."/>
            <person name="Larsson T."/>
            <person name="Lv J."/>
            <person name="Arendt D."/>
            <person name="Savage R."/>
            <person name="Osoegawa K."/>
            <person name="de Jong P."/>
            <person name="Lindberg D.R."/>
            <person name="Seaver E.C."/>
            <person name="Weisblat D.A."/>
            <person name="Putnam N.H."/>
            <person name="Grigoriev I.V."/>
            <person name="Rokhsar D.S."/>
        </authorList>
    </citation>
    <scope>NUCLEOTIDE SEQUENCE</scope>
    <source>
        <strain evidence="5">I ESC-2004</strain>
    </source>
</reference>
<dbReference type="Proteomes" id="UP000014760">
    <property type="component" value="Unassembled WGS sequence"/>
</dbReference>
<dbReference type="AlphaFoldDB" id="R7T8N0"/>
<reference evidence="3 5" key="2">
    <citation type="journal article" date="2013" name="Nature">
        <title>Insights into bilaterian evolution from three spiralian genomes.</title>
        <authorList>
            <person name="Simakov O."/>
            <person name="Marletaz F."/>
            <person name="Cho S.J."/>
            <person name="Edsinger-Gonzales E."/>
            <person name="Havlak P."/>
            <person name="Hellsten U."/>
            <person name="Kuo D.H."/>
            <person name="Larsson T."/>
            <person name="Lv J."/>
            <person name="Arendt D."/>
            <person name="Savage R."/>
            <person name="Osoegawa K."/>
            <person name="de Jong P."/>
            <person name="Grimwood J."/>
            <person name="Chapman J.A."/>
            <person name="Shapiro H."/>
            <person name="Aerts A."/>
            <person name="Otillar R.P."/>
            <person name="Terry A.Y."/>
            <person name="Boore J.L."/>
            <person name="Grigoriev I.V."/>
            <person name="Lindberg D.R."/>
            <person name="Seaver E.C."/>
            <person name="Weisblat D.A."/>
            <person name="Putnam N.H."/>
            <person name="Rokhsar D.S."/>
        </authorList>
    </citation>
    <scope>NUCLEOTIDE SEQUENCE</scope>
    <source>
        <strain evidence="3 5">I ESC-2004</strain>
    </source>
</reference>
<organism evidence="3">
    <name type="scientific">Capitella teleta</name>
    <name type="common">Polychaete worm</name>
    <dbReference type="NCBI Taxonomy" id="283909"/>
    <lineage>
        <taxon>Eukaryota</taxon>
        <taxon>Metazoa</taxon>
        <taxon>Spiralia</taxon>
        <taxon>Lophotrochozoa</taxon>
        <taxon>Annelida</taxon>
        <taxon>Polychaeta</taxon>
        <taxon>Sedentaria</taxon>
        <taxon>Scolecida</taxon>
        <taxon>Capitellidae</taxon>
        <taxon>Capitella</taxon>
    </lineage>
</organism>
<evidence type="ECO:0008006" key="6">
    <source>
        <dbReference type="Google" id="ProtNLM"/>
    </source>
</evidence>
<dbReference type="Gene3D" id="3.40.50.300">
    <property type="entry name" value="P-loop containing nucleotide triphosphate hydrolases"/>
    <property type="match status" value="1"/>
</dbReference>
<dbReference type="EnsemblMetazoa" id="CapteT25962">
    <property type="protein sequence ID" value="CapteP25962"/>
    <property type="gene ID" value="CapteG25962"/>
</dbReference>
<evidence type="ECO:0000313" key="4">
    <source>
        <dbReference type="EnsemblMetazoa" id="CapteP25962"/>
    </source>
</evidence>
<dbReference type="PANTHER" id="PTHR10605">
    <property type="entry name" value="HEPARAN SULFATE SULFOTRANSFERASE"/>
    <property type="match status" value="1"/>
</dbReference>
<dbReference type="SUPFAM" id="SSF52540">
    <property type="entry name" value="P-loop containing nucleoside triphosphate hydrolases"/>
    <property type="match status" value="1"/>
</dbReference>
<feature type="non-terminal residue" evidence="3">
    <location>
        <position position="182"/>
    </location>
</feature>
<feature type="non-terminal residue" evidence="3">
    <location>
        <position position="1"/>
    </location>
</feature>
<dbReference type="GO" id="GO:0008467">
    <property type="term" value="F:[heparan sulfate]-glucosamine 3-sulfotransferase activity"/>
    <property type="evidence" value="ECO:0007669"/>
    <property type="project" value="TreeGrafter"/>
</dbReference>
<dbReference type="InterPro" id="IPR037359">
    <property type="entry name" value="NST/OST"/>
</dbReference>
<keyword evidence="1" id="KW-0808">Transferase</keyword>
<dbReference type="EMBL" id="KB312171">
    <property type="protein sequence ID" value="ELT87750.1"/>
    <property type="molecule type" value="Genomic_DNA"/>
</dbReference>
<sequence length="182" mass="20332">QRLPVGLVIGAENTGSAVILEQLQIDPRFKVASDTHFFSDLKKYKRGSRFYRTLMPSACKLDITLDCTSSYLEDEEVISRVRQFNRSIRLLVVLRDPIDRALDDFKQIKGGGGAADFEKLVVGANGTINTALDFISRSSYEVALSLWLKAFPLSQWQFIDANAFMTDPVSELNAVASFFGLQ</sequence>
<dbReference type="PANTHER" id="PTHR10605:SF72">
    <property type="entry name" value="HEPARAN SULFATE 3-O SULFOTRANSFERASE-B, ISOFORM A"/>
    <property type="match status" value="1"/>
</dbReference>
<dbReference type="EMBL" id="AMQN01003577">
    <property type="status" value="NOT_ANNOTATED_CDS"/>
    <property type="molecule type" value="Genomic_DNA"/>
</dbReference>
<protein>
    <recommendedName>
        <fullName evidence="6">Sulfotransferase domain-containing protein</fullName>
    </recommendedName>
</protein>
<gene>
    <name evidence="3" type="ORF">CAPTEDRAFT_25962</name>
</gene>
<dbReference type="InterPro" id="IPR027417">
    <property type="entry name" value="P-loop_NTPase"/>
</dbReference>
<dbReference type="STRING" id="283909.R7T8N0"/>
<reference evidence="4" key="3">
    <citation type="submission" date="2015-06" db="UniProtKB">
        <authorList>
            <consortium name="EnsemblMetazoa"/>
        </authorList>
    </citation>
    <scope>IDENTIFICATION</scope>
</reference>
<dbReference type="HOGENOM" id="CLU_017703_0_0_1"/>
<feature type="binding site" evidence="2">
    <location>
        <position position="95"/>
    </location>
    <ligand>
        <name>3'-phosphoadenylyl sulfate</name>
        <dbReference type="ChEBI" id="CHEBI:58339"/>
    </ligand>
</feature>
<evidence type="ECO:0000256" key="1">
    <source>
        <dbReference type="ARBA" id="ARBA00022679"/>
    </source>
</evidence>
<name>R7T8N0_CAPTE</name>
<keyword evidence="5" id="KW-1185">Reference proteome</keyword>
<evidence type="ECO:0000313" key="3">
    <source>
        <dbReference type="EMBL" id="ELT87750.1"/>
    </source>
</evidence>
<proteinExistence type="predicted"/>
<dbReference type="OMA" id="GKSKVGM"/>